<dbReference type="Gene3D" id="2.60.40.10">
    <property type="entry name" value="Immunoglobulins"/>
    <property type="match status" value="2"/>
</dbReference>
<comment type="caution">
    <text evidence="3">The sequence shown here is derived from an EMBL/GenBank/DDBJ whole genome shotgun (WGS) entry which is preliminary data.</text>
</comment>
<evidence type="ECO:0000313" key="3">
    <source>
        <dbReference type="EMBL" id="OGH04286.1"/>
    </source>
</evidence>
<keyword evidence="1" id="KW-0732">Signal</keyword>
<dbReference type="PROSITE" id="PS50853">
    <property type="entry name" value="FN3"/>
    <property type="match status" value="1"/>
</dbReference>
<evidence type="ECO:0000259" key="2">
    <source>
        <dbReference type="PROSITE" id="PS50853"/>
    </source>
</evidence>
<dbReference type="SMART" id="SM00060">
    <property type="entry name" value="FN3"/>
    <property type="match status" value="2"/>
</dbReference>
<dbReference type="AlphaFoldDB" id="A0A1F6H1S3"/>
<dbReference type="PROSITE" id="PS51257">
    <property type="entry name" value="PROKAR_LIPOPROTEIN"/>
    <property type="match status" value="1"/>
</dbReference>
<proteinExistence type="predicted"/>
<dbReference type="InterPro" id="IPR014755">
    <property type="entry name" value="Cu-Rt/internalin_Ig-like"/>
</dbReference>
<name>A0A1F6H1S3_9PROT</name>
<evidence type="ECO:0000313" key="4">
    <source>
        <dbReference type="Proteomes" id="UP000177583"/>
    </source>
</evidence>
<dbReference type="InterPro" id="IPR032812">
    <property type="entry name" value="SbsA_Ig"/>
</dbReference>
<organism evidence="3 4">
    <name type="scientific">Candidatus Lambdaproteobacteria bacterium RIFOXYD2_FULL_56_26</name>
    <dbReference type="NCBI Taxonomy" id="1817773"/>
    <lineage>
        <taxon>Bacteria</taxon>
        <taxon>Pseudomonadati</taxon>
        <taxon>Pseudomonadota</taxon>
        <taxon>Candidatus Lambdaproteobacteria</taxon>
    </lineage>
</organism>
<gene>
    <name evidence="3" type="ORF">A2557_10835</name>
</gene>
<protein>
    <recommendedName>
        <fullName evidence="2">Fibronectin type-III domain-containing protein</fullName>
    </recommendedName>
</protein>
<dbReference type="InterPro" id="IPR003961">
    <property type="entry name" value="FN3_dom"/>
</dbReference>
<dbReference type="InterPro" id="IPR013783">
    <property type="entry name" value="Ig-like_fold"/>
</dbReference>
<dbReference type="SUPFAM" id="SSF49265">
    <property type="entry name" value="Fibronectin type III"/>
    <property type="match status" value="1"/>
</dbReference>
<evidence type="ECO:0000256" key="1">
    <source>
        <dbReference type="ARBA" id="ARBA00022729"/>
    </source>
</evidence>
<feature type="domain" description="Fibronectin type-III" evidence="2">
    <location>
        <begin position="273"/>
        <end position="380"/>
    </location>
</feature>
<accession>A0A1F6H1S3</accession>
<reference evidence="3 4" key="1">
    <citation type="journal article" date="2016" name="Nat. Commun.">
        <title>Thousands of microbial genomes shed light on interconnected biogeochemical processes in an aquifer system.</title>
        <authorList>
            <person name="Anantharaman K."/>
            <person name="Brown C.T."/>
            <person name="Hug L.A."/>
            <person name="Sharon I."/>
            <person name="Castelle C.J."/>
            <person name="Probst A.J."/>
            <person name="Thomas B.C."/>
            <person name="Singh A."/>
            <person name="Wilkins M.J."/>
            <person name="Karaoz U."/>
            <person name="Brodie E.L."/>
            <person name="Williams K.H."/>
            <person name="Hubbard S.S."/>
            <person name="Banfield J.F."/>
        </authorList>
    </citation>
    <scope>NUCLEOTIDE SEQUENCE [LARGE SCALE GENOMIC DNA]</scope>
</reference>
<dbReference type="Pfam" id="PF13205">
    <property type="entry name" value="Big_5"/>
    <property type="match status" value="1"/>
</dbReference>
<dbReference type="Pfam" id="PF00041">
    <property type="entry name" value="fn3"/>
    <property type="match status" value="1"/>
</dbReference>
<dbReference type="EMBL" id="MFNF01000005">
    <property type="protein sequence ID" value="OGH04286.1"/>
    <property type="molecule type" value="Genomic_DNA"/>
</dbReference>
<dbReference type="Gene3D" id="2.60.40.1220">
    <property type="match status" value="1"/>
</dbReference>
<sequence length="519" mass="52702">MKLCYGALGIVLGLVLVGCKAQESDLTGKVSRSTRLTLEDRPTQGQPSLSGSALGTCLVQVVPASLTQANNLADPTQIYAQGLLDLGTQQITLTLPLDTSLRLVRKGWKGTYKLGETKPSADGVGLSEPFTVTSGTDQLSLSVPLDEAPALASQSPADGATGVALASALTLTFNNPMAATSLSTNSTGTGCTGSVQLSADNFSGCVKLGAATLDSSLKVLTVTPAAALDYSTTYKLKLTQGVTDSKGNGLGAELVNPTGFKTLSSDSTAPTIGTGTLTASSVGSSGLTLSWIAATDTTTGAAALTYQVYYSTSNNLTTLALTKTNGTTANSATANLSSLTLSGLTDRTTYYLNVIVTDSAGNSSLYSGTSATTTDGTAPVVSNGTVSRSLSVSSISLSWATASDGTTATTALTYQVFYSTADNLTTAALAKANGTAANSATANLTALTLTNPGTGTYYFNVVVTDQAGNSSVYGGVSATFSALLGSHQKALRHNRPHLARIPAKLPPSRLWSRLPGPGF</sequence>
<dbReference type="CDD" id="cd00063">
    <property type="entry name" value="FN3"/>
    <property type="match status" value="1"/>
</dbReference>
<dbReference type="Proteomes" id="UP000177583">
    <property type="component" value="Unassembled WGS sequence"/>
</dbReference>
<dbReference type="InterPro" id="IPR036116">
    <property type="entry name" value="FN3_sf"/>
</dbReference>